<name>A0A7J8SLV0_GOSDV</name>
<sequence length="333" mass="37308">MSLVGWDSICQPKCCGGLGLRKLRDQNISFLLKLGFNIITDKEALWVRVIRAKYHIKDTLPDFIRRDIVQTLASKGGDRVDYGYSSFSSLRAQTKSLGAILRLEISQLKVLIRFAMRLLSNVERVKRGLVVDPSCSICSFPSEDILHILRDCNATKDVWSQVITCNRLTNFFSLNLQDWILLNVQDASVIPKGGTSWACLFGILIWRLWKNRNLLIFEGHSWSSREIVNNALCWATQCYSPSRFTPSGDFGLPLEEQAYGSKIFLNTNGAVPLDTGNAYVGGVARDRNGQWLFGIKLVQRRGHDCVIILSDSLDVVQAIQGSFSATSNSALIR</sequence>
<dbReference type="EMBL" id="JABFAC010000010">
    <property type="protein sequence ID" value="MBA0627049.1"/>
    <property type="molecule type" value="Genomic_DNA"/>
</dbReference>
<accession>A0A7J8SLV0</accession>
<gene>
    <name evidence="1" type="ORF">Godav_004602</name>
</gene>
<dbReference type="PANTHER" id="PTHR33116:SF86">
    <property type="entry name" value="REVERSE TRANSCRIPTASE DOMAIN-CONTAINING PROTEIN"/>
    <property type="match status" value="1"/>
</dbReference>
<dbReference type="AlphaFoldDB" id="A0A7J8SLV0"/>
<organism evidence="1 2">
    <name type="scientific">Gossypium davidsonii</name>
    <name type="common">Davidson's cotton</name>
    <name type="synonym">Gossypium klotzschianum subsp. davidsonii</name>
    <dbReference type="NCBI Taxonomy" id="34287"/>
    <lineage>
        <taxon>Eukaryota</taxon>
        <taxon>Viridiplantae</taxon>
        <taxon>Streptophyta</taxon>
        <taxon>Embryophyta</taxon>
        <taxon>Tracheophyta</taxon>
        <taxon>Spermatophyta</taxon>
        <taxon>Magnoliopsida</taxon>
        <taxon>eudicotyledons</taxon>
        <taxon>Gunneridae</taxon>
        <taxon>Pentapetalae</taxon>
        <taxon>rosids</taxon>
        <taxon>malvids</taxon>
        <taxon>Malvales</taxon>
        <taxon>Malvaceae</taxon>
        <taxon>Malvoideae</taxon>
        <taxon>Gossypium</taxon>
    </lineage>
</organism>
<protein>
    <recommendedName>
        <fullName evidence="3">Reverse transcriptase zinc-binding domain-containing protein</fullName>
    </recommendedName>
</protein>
<evidence type="ECO:0008006" key="3">
    <source>
        <dbReference type="Google" id="ProtNLM"/>
    </source>
</evidence>
<proteinExistence type="predicted"/>
<dbReference type="PANTHER" id="PTHR33116">
    <property type="entry name" value="REVERSE TRANSCRIPTASE ZINC-BINDING DOMAIN-CONTAINING PROTEIN-RELATED-RELATED"/>
    <property type="match status" value="1"/>
</dbReference>
<reference evidence="1 2" key="1">
    <citation type="journal article" date="2019" name="Genome Biol. Evol.">
        <title>Insights into the evolution of the New World diploid cottons (Gossypium, subgenus Houzingenia) based on genome sequencing.</title>
        <authorList>
            <person name="Grover C.E."/>
            <person name="Arick M.A. 2nd"/>
            <person name="Thrash A."/>
            <person name="Conover J.L."/>
            <person name="Sanders W.S."/>
            <person name="Peterson D.G."/>
            <person name="Frelichowski J.E."/>
            <person name="Scheffler J.A."/>
            <person name="Scheffler B.E."/>
            <person name="Wendel J.F."/>
        </authorList>
    </citation>
    <scope>NUCLEOTIDE SEQUENCE [LARGE SCALE GENOMIC DNA]</scope>
    <source>
        <strain evidence="1">27</strain>
        <tissue evidence="1">Leaf</tissue>
    </source>
</reference>
<evidence type="ECO:0000313" key="1">
    <source>
        <dbReference type="EMBL" id="MBA0627049.1"/>
    </source>
</evidence>
<evidence type="ECO:0000313" key="2">
    <source>
        <dbReference type="Proteomes" id="UP000593561"/>
    </source>
</evidence>
<dbReference type="Proteomes" id="UP000593561">
    <property type="component" value="Unassembled WGS sequence"/>
</dbReference>
<keyword evidence="2" id="KW-1185">Reference proteome</keyword>
<comment type="caution">
    <text evidence="1">The sequence shown here is derived from an EMBL/GenBank/DDBJ whole genome shotgun (WGS) entry which is preliminary data.</text>
</comment>